<protein>
    <recommendedName>
        <fullName evidence="3">Serine peptidase</fullName>
    </recommendedName>
</protein>
<dbReference type="EMBL" id="JAENHP010000010">
    <property type="protein sequence ID" value="MBM2619440.1"/>
    <property type="molecule type" value="Genomic_DNA"/>
</dbReference>
<dbReference type="RefSeq" id="WP_203379428.1">
    <property type="nucleotide sequence ID" value="NZ_JAENHP010000010.1"/>
</dbReference>
<dbReference type="SUPFAM" id="SSF53474">
    <property type="entry name" value="alpha/beta-Hydrolases"/>
    <property type="match status" value="1"/>
</dbReference>
<reference evidence="1 2" key="1">
    <citation type="submission" date="2021-01" db="EMBL/GenBank/DDBJ databases">
        <title>Actinoplanes sp. nov. LDG1-06 isolated from lichen.</title>
        <authorList>
            <person name="Saeng-In P."/>
            <person name="Phongsopitanun W."/>
            <person name="Kanchanasin P."/>
            <person name="Yuki M."/>
            <person name="Kudo T."/>
            <person name="Ohkuma M."/>
            <person name="Tanasupawat S."/>
        </authorList>
    </citation>
    <scope>NUCLEOTIDE SEQUENCE [LARGE SCALE GENOMIC DNA]</scope>
    <source>
        <strain evidence="1 2">LDG1-06</strain>
    </source>
</reference>
<dbReference type="Proteomes" id="UP000632138">
    <property type="component" value="Unassembled WGS sequence"/>
</dbReference>
<evidence type="ECO:0000313" key="2">
    <source>
        <dbReference type="Proteomes" id="UP000632138"/>
    </source>
</evidence>
<evidence type="ECO:0008006" key="3">
    <source>
        <dbReference type="Google" id="ProtNLM"/>
    </source>
</evidence>
<organism evidence="1 2">
    <name type="scientific">Paractinoplanes ovalisporus</name>
    <dbReference type="NCBI Taxonomy" id="2810368"/>
    <lineage>
        <taxon>Bacteria</taxon>
        <taxon>Bacillati</taxon>
        <taxon>Actinomycetota</taxon>
        <taxon>Actinomycetes</taxon>
        <taxon>Micromonosporales</taxon>
        <taxon>Micromonosporaceae</taxon>
        <taxon>Paractinoplanes</taxon>
    </lineage>
</organism>
<dbReference type="InterPro" id="IPR029058">
    <property type="entry name" value="AB_hydrolase_fold"/>
</dbReference>
<name>A0ABS2AHX5_9ACTN</name>
<accession>A0ABS2AHX5</accession>
<keyword evidence="2" id="KW-1185">Reference proteome</keyword>
<gene>
    <name evidence="1" type="ORF">JIG36_28190</name>
</gene>
<comment type="caution">
    <text evidence="1">The sequence shown here is derived from an EMBL/GenBank/DDBJ whole genome shotgun (WGS) entry which is preliminary data.</text>
</comment>
<evidence type="ECO:0000313" key="1">
    <source>
        <dbReference type="EMBL" id="MBM2619440.1"/>
    </source>
</evidence>
<proteinExistence type="predicted"/>
<sequence length="283" mass="30949">MTVRLLAVHGIWNHRPRLSTAEAEAEICRVWQAGLGDRSDVELAAVYYAPLLRVPARQDGDDGLDALPPECRDWLADWAGQLGALPATVPQASWSIPARALADRMADHAGLSRAVVRPLVFTFLTEVRGYFSDGPRSAVTELVVEAIRRHRPDVVLAHSLGSVVAYEALHALPDQRVGLLATMGSPLGLANIVFDRLRPAPRDGRGARPPGVVRWVNIADPGDIVAIPRPFTRRFDPDENWDDAHIHRFDFHTVPRYLASPRIGQAITDQLSGGSSDGLVVAR</sequence>
<dbReference type="Gene3D" id="3.40.50.1820">
    <property type="entry name" value="alpha/beta hydrolase"/>
    <property type="match status" value="1"/>
</dbReference>